<feature type="transmembrane region" description="Helical" evidence="2">
    <location>
        <begin position="138"/>
        <end position="165"/>
    </location>
</feature>
<dbReference type="STRING" id="994479.GCA_000194155_06001"/>
<proteinExistence type="predicted"/>
<feature type="transmembrane region" description="Helical" evidence="2">
    <location>
        <begin position="185"/>
        <end position="211"/>
    </location>
</feature>
<comment type="caution">
    <text evidence="3">The sequence shown here is derived from an EMBL/GenBank/DDBJ whole genome shotgun (WGS) entry which is preliminary data.</text>
</comment>
<organism evidence="3 4">
    <name type="scientific">Saccharopolyspora spinosa</name>
    <dbReference type="NCBI Taxonomy" id="60894"/>
    <lineage>
        <taxon>Bacteria</taxon>
        <taxon>Bacillati</taxon>
        <taxon>Actinomycetota</taxon>
        <taxon>Actinomycetes</taxon>
        <taxon>Pseudonocardiales</taxon>
        <taxon>Pseudonocardiaceae</taxon>
        <taxon>Saccharopolyspora</taxon>
    </lineage>
</organism>
<keyword evidence="2" id="KW-0472">Membrane</keyword>
<gene>
    <name evidence="3" type="ORF">A8926_0509</name>
</gene>
<feature type="compositionally biased region" description="Basic and acidic residues" evidence="1">
    <location>
        <begin position="1"/>
        <end position="10"/>
    </location>
</feature>
<accession>A0A2N3XQQ6</accession>
<keyword evidence="2" id="KW-1133">Transmembrane helix</keyword>
<protein>
    <submittedName>
        <fullName evidence="3">Uncharacterized protein</fullName>
    </submittedName>
</protein>
<evidence type="ECO:0000256" key="2">
    <source>
        <dbReference type="SAM" id="Phobius"/>
    </source>
</evidence>
<feature type="region of interest" description="Disordered" evidence="1">
    <location>
        <begin position="79"/>
        <end position="100"/>
    </location>
</feature>
<feature type="region of interest" description="Disordered" evidence="1">
    <location>
        <begin position="1"/>
        <end position="33"/>
    </location>
</feature>
<feature type="transmembrane region" description="Helical" evidence="2">
    <location>
        <begin position="262"/>
        <end position="286"/>
    </location>
</feature>
<keyword evidence="4" id="KW-1185">Reference proteome</keyword>
<sequence>MSASRADHSWSGRRVTSSRNPWQRGPNPQLLPSQRGYQVTIQVFLEPLNDYIELCGAGEFAQPSRQRLRPVHTVCRVTSPQNPWQQGGYPQGGTPSGGFPQQYPQGGYSQYPQSNPFAAPPVPAQELSAFQRPITVEIAFWIAIVVPLLATVLSVVSYLLLQGFVNDSIAGSMGDPDLDQQISSVANGVMLFFFVFITIIYLVLTGLWILFGFKMRAGKNWARITLTVLAGLWMLSGVIALIQGGSMTMSGDLEGANLPSSYFALSYSQTGLGLVGMIVFLALAYLKPSNWYFKAASRF</sequence>
<evidence type="ECO:0000256" key="1">
    <source>
        <dbReference type="SAM" id="MobiDB-lite"/>
    </source>
</evidence>
<keyword evidence="2" id="KW-0812">Transmembrane</keyword>
<evidence type="ECO:0000313" key="3">
    <source>
        <dbReference type="EMBL" id="PKW13008.1"/>
    </source>
</evidence>
<dbReference type="EMBL" id="PJNB01000001">
    <property type="protein sequence ID" value="PKW13008.1"/>
    <property type="molecule type" value="Genomic_DNA"/>
</dbReference>
<name>A0A2N3XQQ6_SACSN</name>
<reference evidence="3" key="1">
    <citation type="submission" date="2017-12" db="EMBL/GenBank/DDBJ databases">
        <title>Sequencing the genomes of 1000 Actinobacteria strains.</title>
        <authorList>
            <person name="Klenk H.-P."/>
        </authorList>
    </citation>
    <scope>NUCLEOTIDE SEQUENCE [LARGE SCALE GENOMIC DNA]</scope>
    <source>
        <strain evidence="3">DSM 44228</strain>
    </source>
</reference>
<feature type="transmembrane region" description="Helical" evidence="2">
    <location>
        <begin position="223"/>
        <end position="242"/>
    </location>
</feature>
<dbReference type="Proteomes" id="UP000233786">
    <property type="component" value="Unassembled WGS sequence"/>
</dbReference>
<dbReference type="AlphaFoldDB" id="A0A2N3XQQ6"/>
<evidence type="ECO:0000313" key="4">
    <source>
        <dbReference type="Proteomes" id="UP000233786"/>
    </source>
</evidence>